<feature type="chain" id="PRO_5010278462" description="Curlin associated repeat-containing protein" evidence="1">
    <location>
        <begin position="23"/>
        <end position="172"/>
    </location>
</feature>
<dbReference type="Proteomes" id="UP000183658">
    <property type="component" value="Unassembled WGS sequence"/>
</dbReference>
<proteinExistence type="predicted"/>
<evidence type="ECO:0000256" key="1">
    <source>
        <dbReference type="SAM" id="SignalP"/>
    </source>
</evidence>
<evidence type="ECO:0000313" key="3">
    <source>
        <dbReference type="Proteomes" id="UP000183658"/>
    </source>
</evidence>
<accession>A0A1H9J6X7</accession>
<keyword evidence="3" id="KW-1185">Reference proteome</keyword>
<feature type="signal peptide" evidence="1">
    <location>
        <begin position="1"/>
        <end position="22"/>
    </location>
</feature>
<dbReference type="RefSeq" id="WP_074722977.1">
    <property type="nucleotide sequence ID" value="NZ_CBCRVS010000008.1"/>
</dbReference>
<evidence type="ECO:0000313" key="2">
    <source>
        <dbReference type="EMBL" id="SEQ82563.1"/>
    </source>
</evidence>
<gene>
    <name evidence="2" type="ORF">SAMN05444355_104231</name>
</gene>
<organism evidence="2 3">
    <name type="scientific">Flavobacterium frigoris</name>
    <dbReference type="NCBI Taxonomy" id="229204"/>
    <lineage>
        <taxon>Bacteria</taxon>
        <taxon>Pseudomonadati</taxon>
        <taxon>Bacteroidota</taxon>
        <taxon>Flavobacteriia</taxon>
        <taxon>Flavobacteriales</taxon>
        <taxon>Flavobacteriaceae</taxon>
        <taxon>Flavobacterium</taxon>
    </lineage>
</organism>
<reference evidence="3" key="1">
    <citation type="submission" date="2016-10" db="EMBL/GenBank/DDBJ databases">
        <authorList>
            <person name="Varghese N."/>
            <person name="Submissions S."/>
        </authorList>
    </citation>
    <scope>NUCLEOTIDE SEQUENCE [LARGE SCALE GENOMIC DNA]</scope>
    <source>
        <strain evidence="3">DSM 15719</strain>
    </source>
</reference>
<keyword evidence="1" id="KW-0732">Signal</keyword>
<dbReference type="EMBL" id="FOFZ01000004">
    <property type="protein sequence ID" value="SEQ82563.1"/>
    <property type="molecule type" value="Genomic_DNA"/>
</dbReference>
<dbReference type="OrthoDB" id="1374697at2"/>
<dbReference type="AlphaFoldDB" id="A0A1H9J6X7"/>
<name>A0A1H9J6X7_FLAFI</name>
<sequence length="172" mass="19055">MEAIKNIYLFVLVLLCSFLVNAQEMESNNATAITKLLNKETITLGNIGLDNVKSNTSYLLNRNIVQISQMGNANEVDLHIRSSKSKLVIFQDGSNNSLEVYKDAKQLNQTIVQSGKNNFISDVSAYYGKSIDMVINQEGNNLKFVNSGTNSISKDLKITQQGNSGSVFIFNY</sequence>
<evidence type="ECO:0008006" key="4">
    <source>
        <dbReference type="Google" id="ProtNLM"/>
    </source>
</evidence>
<protein>
    <recommendedName>
        <fullName evidence="4">Curlin associated repeat-containing protein</fullName>
    </recommendedName>
</protein>